<sequence length="186" mass="20571">MLKNVNRVIFSLCLVIVSACTTKDLEPALANRITMVTSGDVSLVSATYAWHQTMFSVHTKNKQDEESLRDHLRQSVNKVMAAKGYTQVALTDSPQMLIGFGMALESEMSDTEILAKAGLVPGLSTHGVDNNLEKGSVLIAFFNPLVKEPYWRVLAQGFIDHNKSVDKRAERFDDLSKVMLSAIPSR</sequence>
<comment type="caution">
    <text evidence="2">The sequence shown here is derived from an EMBL/GenBank/DDBJ whole genome shotgun (WGS) entry which is preliminary data.</text>
</comment>
<proteinExistence type="predicted"/>
<gene>
    <name evidence="2" type="ORF">NE535_00845</name>
</gene>
<organism evidence="2 3">
    <name type="scientific">Shewanella holmiensis</name>
    <dbReference type="NCBI Taxonomy" id="2952222"/>
    <lineage>
        <taxon>Bacteria</taxon>
        <taxon>Pseudomonadati</taxon>
        <taxon>Pseudomonadota</taxon>
        <taxon>Gammaproteobacteria</taxon>
        <taxon>Alteromonadales</taxon>
        <taxon>Shewanellaceae</taxon>
        <taxon>Shewanella</taxon>
    </lineage>
</organism>
<dbReference type="Proteomes" id="UP001155546">
    <property type="component" value="Unassembled WGS sequence"/>
</dbReference>
<evidence type="ECO:0000313" key="2">
    <source>
        <dbReference type="EMBL" id="MCT7940349.1"/>
    </source>
</evidence>
<dbReference type="Gene3D" id="3.30.160.670">
    <property type="match status" value="1"/>
</dbReference>
<dbReference type="AlphaFoldDB" id="A0A9X2WJN8"/>
<evidence type="ECO:0000259" key="1">
    <source>
        <dbReference type="Pfam" id="PF13590"/>
    </source>
</evidence>
<protein>
    <submittedName>
        <fullName evidence="2">DUF4136 domain-containing protein</fullName>
    </submittedName>
</protein>
<feature type="domain" description="DUF4136" evidence="1">
    <location>
        <begin position="47"/>
        <end position="182"/>
    </location>
</feature>
<accession>A0A9X2WJN8</accession>
<evidence type="ECO:0000313" key="3">
    <source>
        <dbReference type="Proteomes" id="UP001155546"/>
    </source>
</evidence>
<keyword evidence="3" id="KW-1185">Reference proteome</keyword>
<reference evidence="2" key="1">
    <citation type="journal article" date="2023" name="Int. J. Syst. Evol. Microbiol.">
        <title>&lt;i&gt;Shewanella septentrionalis&lt;/i&gt; sp. nov. and &lt;i&gt;Shewanella holmiensis&lt;/i&gt; sp. nov., isolated from Baltic Sea water and sediments.</title>
        <authorList>
            <person name="Martin-Rodriguez A.J."/>
            <person name="Thorell K."/>
            <person name="Joffre E."/>
            <person name="Jensie-Markopoulos S."/>
            <person name="Moore E.R.B."/>
            <person name="Sjoling A."/>
        </authorList>
    </citation>
    <scope>NUCLEOTIDE SEQUENCE</scope>
    <source>
        <strain evidence="2">SP1S2-7</strain>
    </source>
</reference>
<dbReference type="EMBL" id="JAMTCD010000001">
    <property type="protein sequence ID" value="MCT7940349.1"/>
    <property type="molecule type" value="Genomic_DNA"/>
</dbReference>
<dbReference type="InterPro" id="IPR025411">
    <property type="entry name" value="DUF4136"/>
</dbReference>
<dbReference type="Pfam" id="PF13590">
    <property type="entry name" value="DUF4136"/>
    <property type="match status" value="1"/>
</dbReference>
<dbReference type="RefSeq" id="WP_261296802.1">
    <property type="nucleotide sequence ID" value="NZ_JAMTCD010000001.1"/>
</dbReference>
<dbReference type="PROSITE" id="PS51257">
    <property type="entry name" value="PROKAR_LIPOPROTEIN"/>
    <property type="match status" value="1"/>
</dbReference>
<name>A0A9X2WJN8_9GAMM</name>